<proteinExistence type="predicted"/>
<name>A0A5B7YA07_9ALTE</name>
<gene>
    <name evidence="1" type="ORF">FBQ74_01765</name>
</gene>
<accession>A0A5B7YA07</accession>
<dbReference type="OrthoDB" id="6334115at2"/>
<dbReference type="AlphaFoldDB" id="A0A5B7YA07"/>
<evidence type="ECO:0008006" key="3">
    <source>
        <dbReference type="Google" id="ProtNLM"/>
    </source>
</evidence>
<dbReference type="Proteomes" id="UP000304912">
    <property type="component" value="Chromosome"/>
</dbReference>
<dbReference type="KEGG" id="salk:FBQ74_01765"/>
<evidence type="ECO:0000313" key="2">
    <source>
        <dbReference type="Proteomes" id="UP000304912"/>
    </source>
</evidence>
<organism evidence="1 2">
    <name type="scientific">Salinimonas iocasae</name>
    <dbReference type="NCBI Taxonomy" id="2572577"/>
    <lineage>
        <taxon>Bacteria</taxon>
        <taxon>Pseudomonadati</taxon>
        <taxon>Pseudomonadota</taxon>
        <taxon>Gammaproteobacteria</taxon>
        <taxon>Alteromonadales</taxon>
        <taxon>Alteromonadaceae</taxon>
        <taxon>Alteromonas/Salinimonas group</taxon>
        <taxon>Salinimonas</taxon>
    </lineage>
</organism>
<reference evidence="1 2" key="1">
    <citation type="submission" date="2019-04" db="EMBL/GenBank/DDBJ databases">
        <title>Salinimonas iocasae sp. nov., a halophilic bacterium isolated from the outer tube casing of tubeworms in Okinawa Trough.</title>
        <authorList>
            <person name="Zhang H."/>
            <person name="Wang H."/>
            <person name="Li C."/>
        </authorList>
    </citation>
    <scope>NUCLEOTIDE SEQUENCE [LARGE SCALE GENOMIC DNA]</scope>
    <source>
        <strain evidence="1 2">KX18D6</strain>
    </source>
</reference>
<evidence type="ECO:0000313" key="1">
    <source>
        <dbReference type="EMBL" id="QCZ92280.1"/>
    </source>
</evidence>
<keyword evidence="2" id="KW-1185">Reference proteome</keyword>
<sequence length="69" mass="7774">MATATEHEYMCPHCGHINAIAHHELRNKYTEQYAKCDKCHTGLEIVPADGINEQVNLVVSEVPQDSLLR</sequence>
<dbReference type="RefSeq" id="WP_139755041.1">
    <property type="nucleotide sequence ID" value="NZ_CP039852.1"/>
</dbReference>
<dbReference type="EMBL" id="CP039852">
    <property type="protein sequence ID" value="QCZ92280.1"/>
    <property type="molecule type" value="Genomic_DNA"/>
</dbReference>
<protein>
    <recommendedName>
        <fullName evidence="3">CPXCG motif-containing cysteine-rich protein</fullName>
    </recommendedName>
</protein>